<gene>
    <name evidence="6" type="ORF">V5F32_11910</name>
</gene>
<feature type="DNA-binding region" description="H-T-H motif" evidence="4">
    <location>
        <begin position="34"/>
        <end position="53"/>
    </location>
</feature>
<reference evidence="6 7" key="1">
    <citation type="submission" date="2024-02" db="EMBL/GenBank/DDBJ databases">
        <title>Expansion and revision of Xanthobacter and proposal of Roseixanthobacter gen. nov.</title>
        <authorList>
            <person name="Soltysiak M.P.M."/>
            <person name="Jalihal A."/>
            <person name="Ory A."/>
            <person name="Chrisophersen C."/>
            <person name="Lee A.D."/>
            <person name="Boulton J."/>
            <person name="Springer M."/>
        </authorList>
    </citation>
    <scope>NUCLEOTIDE SEQUENCE [LARGE SCALE GENOMIC DNA]</scope>
    <source>
        <strain evidence="6 7">23A</strain>
    </source>
</reference>
<dbReference type="InterPro" id="IPR009057">
    <property type="entry name" value="Homeodomain-like_sf"/>
</dbReference>
<feature type="domain" description="HTH tetR-type" evidence="5">
    <location>
        <begin position="11"/>
        <end position="71"/>
    </location>
</feature>
<dbReference type="Gene3D" id="1.10.357.10">
    <property type="entry name" value="Tetracycline Repressor, domain 2"/>
    <property type="match status" value="1"/>
</dbReference>
<dbReference type="InterPro" id="IPR036271">
    <property type="entry name" value="Tet_transcr_reg_TetR-rel_C_sf"/>
</dbReference>
<dbReference type="RefSeq" id="WP_393992714.1">
    <property type="nucleotide sequence ID" value="NZ_JBAFVH010000006.1"/>
</dbReference>
<protein>
    <submittedName>
        <fullName evidence="6">TetR/AcrR family transcriptional regulator</fullName>
    </submittedName>
</protein>
<accession>A0ABW6ZVW2</accession>
<proteinExistence type="predicted"/>
<dbReference type="SUPFAM" id="SSF48498">
    <property type="entry name" value="Tetracyclin repressor-like, C-terminal domain"/>
    <property type="match status" value="1"/>
</dbReference>
<dbReference type="Pfam" id="PF00440">
    <property type="entry name" value="TetR_N"/>
    <property type="match status" value="1"/>
</dbReference>
<keyword evidence="2 4" id="KW-0238">DNA-binding</keyword>
<dbReference type="PROSITE" id="PS50977">
    <property type="entry name" value="HTH_TETR_2"/>
    <property type="match status" value="1"/>
</dbReference>
<evidence type="ECO:0000256" key="4">
    <source>
        <dbReference type="PROSITE-ProRule" id="PRU00335"/>
    </source>
</evidence>
<evidence type="ECO:0000259" key="5">
    <source>
        <dbReference type="PROSITE" id="PS50977"/>
    </source>
</evidence>
<evidence type="ECO:0000256" key="3">
    <source>
        <dbReference type="ARBA" id="ARBA00023163"/>
    </source>
</evidence>
<evidence type="ECO:0000256" key="2">
    <source>
        <dbReference type="ARBA" id="ARBA00023125"/>
    </source>
</evidence>
<name>A0ABW6ZVW2_9HYPH</name>
<dbReference type="PANTHER" id="PTHR30055">
    <property type="entry name" value="HTH-TYPE TRANSCRIPTIONAL REGULATOR RUTR"/>
    <property type="match status" value="1"/>
</dbReference>
<keyword evidence="7" id="KW-1185">Reference proteome</keyword>
<organism evidence="6 7">
    <name type="scientific">Xanthobacter oligotrophicus</name>
    <dbReference type="NCBI Taxonomy" id="2607286"/>
    <lineage>
        <taxon>Bacteria</taxon>
        <taxon>Pseudomonadati</taxon>
        <taxon>Pseudomonadota</taxon>
        <taxon>Alphaproteobacteria</taxon>
        <taxon>Hyphomicrobiales</taxon>
        <taxon>Xanthobacteraceae</taxon>
        <taxon>Xanthobacter</taxon>
    </lineage>
</organism>
<dbReference type="InterPro" id="IPR050109">
    <property type="entry name" value="HTH-type_TetR-like_transc_reg"/>
</dbReference>
<keyword evidence="1" id="KW-0805">Transcription regulation</keyword>
<dbReference type="InterPro" id="IPR025996">
    <property type="entry name" value="MT1864/Rv1816-like_C"/>
</dbReference>
<dbReference type="Proteomes" id="UP001604002">
    <property type="component" value="Unassembled WGS sequence"/>
</dbReference>
<comment type="caution">
    <text evidence="6">The sequence shown here is derived from an EMBL/GenBank/DDBJ whole genome shotgun (WGS) entry which is preliminary data.</text>
</comment>
<dbReference type="EMBL" id="JBAFVH010000006">
    <property type="protein sequence ID" value="MFG1372870.1"/>
    <property type="molecule type" value="Genomic_DNA"/>
</dbReference>
<dbReference type="PRINTS" id="PR00455">
    <property type="entry name" value="HTHTETR"/>
</dbReference>
<dbReference type="InterPro" id="IPR001647">
    <property type="entry name" value="HTH_TetR"/>
</dbReference>
<evidence type="ECO:0000256" key="1">
    <source>
        <dbReference type="ARBA" id="ARBA00023015"/>
    </source>
</evidence>
<dbReference type="PANTHER" id="PTHR30055:SF220">
    <property type="entry name" value="TETR-FAMILY REGULATORY PROTEIN"/>
    <property type="match status" value="1"/>
</dbReference>
<dbReference type="Pfam" id="PF13305">
    <property type="entry name" value="TetR_C_33"/>
    <property type="match status" value="1"/>
</dbReference>
<keyword evidence="3" id="KW-0804">Transcription</keyword>
<evidence type="ECO:0000313" key="6">
    <source>
        <dbReference type="EMBL" id="MFG1372870.1"/>
    </source>
</evidence>
<dbReference type="SUPFAM" id="SSF46689">
    <property type="entry name" value="Homeodomain-like"/>
    <property type="match status" value="1"/>
</dbReference>
<evidence type="ECO:0000313" key="7">
    <source>
        <dbReference type="Proteomes" id="UP001604002"/>
    </source>
</evidence>
<sequence length="214" mass="22653">MPSAPRARRKEDARARILDEARRIVLEQGFEALTMRRIAEAAGYSAAALYLHFANRDAIARALGEGGMRSLLAALTEAAAVPDPVARLGALALAYVGFARSDPETYRLIFMEQGFAASALGGKDEAGAAAFQLLAGAFQDLHRAGRLKPGQDPAALALTFWILVHGTASLKLTCSAFLSPSEEDLLATALDALLNGVLEPDPTGPNSPGRSIRR</sequence>